<evidence type="ECO:0000313" key="1">
    <source>
        <dbReference type="Proteomes" id="UP000035642"/>
    </source>
</evidence>
<evidence type="ECO:0000313" key="2">
    <source>
        <dbReference type="WBParaSite" id="ACAC_0000693101-mRNA-1"/>
    </source>
</evidence>
<reference evidence="1" key="1">
    <citation type="submission" date="2012-09" db="EMBL/GenBank/DDBJ databases">
        <authorList>
            <person name="Martin A.A."/>
        </authorList>
    </citation>
    <scope>NUCLEOTIDE SEQUENCE</scope>
</reference>
<dbReference type="Gene3D" id="3.30.230.70">
    <property type="entry name" value="GHMP Kinase, N-terminal domain"/>
    <property type="match status" value="1"/>
</dbReference>
<keyword evidence="1" id="KW-1185">Reference proteome</keyword>
<dbReference type="InterPro" id="IPR020568">
    <property type="entry name" value="Ribosomal_Su5_D2-typ_SF"/>
</dbReference>
<proteinExistence type="predicted"/>
<protein>
    <submittedName>
        <fullName evidence="2">Exosome complex component RRP46</fullName>
    </submittedName>
</protein>
<accession>A0A0K0D9T9</accession>
<organism evidence="1 2">
    <name type="scientific">Angiostrongylus cantonensis</name>
    <name type="common">Rat lungworm</name>
    <dbReference type="NCBI Taxonomy" id="6313"/>
    <lineage>
        <taxon>Eukaryota</taxon>
        <taxon>Metazoa</taxon>
        <taxon>Ecdysozoa</taxon>
        <taxon>Nematoda</taxon>
        <taxon>Chromadorea</taxon>
        <taxon>Rhabditida</taxon>
        <taxon>Rhabditina</taxon>
        <taxon>Rhabditomorpha</taxon>
        <taxon>Strongyloidea</taxon>
        <taxon>Metastrongylidae</taxon>
        <taxon>Angiostrongylus</taxon>
    </lineage>
</organism>
<dbReference type="Proteomes" id="UP000035642">
    <property type="component" value="Unassembled WGS sequence"/>
</dbReference>
<dbReference type="InterPro" id="IPR027408">
    <property type="entry name" value="PNPase/RNase_PH_dom_sf"/>
</dbReference>
<dbReference type="WBParaSite" id="ACAC_0000693101-mRNA-1">
    <property type="protein sequence ID" value="ACAC_0000693101-mRNA-1"/>
    <property type="gene ID" value="ACAC_0000693101"/>
</dbReference>
<sequence>MGEDWFKNCLPVAYYDQFIGEGIYPDGRSISAFVPLSFKLGAWGGVGSSLIRHGGVAVSCCAQASLALSIAPVLDHRERDVLGWYIQLVSKTKLSIFTLICCKTNLLNICTVSLPCLTVKILSSSGPIADVAICAVSAALLNVHLPAIKLAHSKDNESPIEAGEITVLDEVWCFTILLQSSQIIKQVVNSTPPKKVITCSTFTADTCGPDFCKHFSTIVPSIQLLKLVFELGYCLMVGRPLQVDAVFFVISRRCCREIIASSKSKVPERVSTLIRSYVIFKMSALKDSLL</sequence>
<name>A0A0K0D9T9_ANGCA</name>
<dbReference type="AlphaFoldDB" id="A0A0K0D9T9"/>
<dbReference type="SUPFAM" id="SSF54211">
    <property type="entry name" value="Ribosomal protein S5 domain 2-like"/>
    <property type="match status" value="1"/>
</dbReference>
<dbReference type="STRING" id="6313.A0A0K0D9T9"/>
<reference evidence="2" key="2">
    <citation type="submission" date="2017-02" db="UniProtKB">
        <authorList>
            <consortium name="WormBaseParasite"/>
        </authorList>
    </citation>
    <scope>IDENTIFICATION</scope>
</reference>